<dbReference type="Pfam" id="PF01656">
    <property type="entry name" value="CbiA"/>
    <property type="match status" value="1"/>
</dbReference>
<dbReference type="CDD" id="cd05388">
    <property type="entry name" value="CobB_N"/>
    <property type="match status" value="1"/>
</dbReference>
<dbReference type="InterPro" id="IPR027417">
    <property type="entry name" value="P-loop_NTPase"/>
</dbReference>
<evidence type="ECO:0000256" key="3">
    <source>
        <dbReference type="ARBA" id="ARBA00022573"/>
    </source>
</evidence>
<dbReference type="Gene3D" id="3.40.50.300">
    <property type="entry name" value="P-loop containing nucleotide triphosphate hydrolases"/>
    <property type="match status" value="1"/>
</dbReference>
<keyword evidence="3 9" id="KW-0169">Cobalamin biosynthesis</keyword>
<keyword evidence="4 9" id="KW-0436">Ligase</keyword>
<dbReference type="SUPFAM" id="SSF52540">
    <property type="entry name" value="P-loop containing nucleoside triphosphate hydrolases"/>
    <property type="match status" value="1"/>
</dbReference>
<dbReference type="Proteomes" id="UP001161405">
    <property type="component" value="Unassembled WGS sequence"/>
</dbReference>
<comment type="function">
    <text evidence="9">Catalyzes the ATP-dependent amidation of the two carboxylate groups at positions a and c of hydrogenobyrinate, using either L-glutamine or ammonia as the nitrogen source.</text>
</comment>
<keyword evidence="13" id="KW-1185">Reference proteome</keyword>
<comment type="miscellaneous">
    <text evidence="9">The a and c carboxylates of hydrogenobyrinate are activated for nucleophilic attack via formation of a phosphorylated intermediate by ATP. CobB catalyzes first the amidation of the c-carboxylate, and then that of the a-carboxylate.</text>
</comment>
<keyword evidence="5 9" id="KW-0547">Nucleotide-binding</keyword>
<comment type="caution">
    <text evidence="12">The sequence shown here is derived from an EMBL/GenBank/DDBJ whole genome shotgun (WGS) entry which is preliminary data.</text>
</comment>
<comment type="domain">
    <text evidence="9">Comprises of two domains. The C-terminal domain contains the binding site for glutamine and catalyzes the hydrolysis of this substrate to glutamate and ammonia. The N-terminal domain is anticipated to bind ATP and hydrogenobyrinate and catalyzes the ultimate synthesis of the diamide product. The ammonia produced via the glutaminase domain is probably translocated to the adjacent domain via a molecular tunnel, where it reacts with an activated intermediate.</text>
</comment>
<dbReference type="NCBIfam" id="NF002204">
    <property type="entry name" value="PRK01077.1"/>
    <property type="match status" value="1"/>
</dbReference>
<dbReference type="PANTHER" id="PTHR43873">
    <property type="entry name" value="COBYRINATE A,C-DIAMIDE SYNTHASE"/>
    <property type="match status" value="1"/>
</dbReference>
<dbReference type="Gene3D" id="3.40.50.880">
    <property type="match status" value="1"/>
</dbReference>
<evidence type="ECO:0000256" key="6">
    <source>
        <dbReference type="ARBA" id="ARBA00022840"/>
    </source>
</evidence>
<comment type="pathway">
    <text evidence="9">Cofactor biosynthesis; adenosylcobalamin biosynthesis; cob(II)yrinate a,c-diamide from precorrin-2 (aerobic route): step 9/10.</text>
</comment>
<proteinExistence type="inferred from homology"/>
<dbReference type="PROSITE" id="PS51274">
    <property type="entry name" value="GATASE_COBBQ"/>
    <property type="match status" value="1"/>
</dbReference>
<evidence type="ECO:0000259" key="10">
    <source>
        <dbReference type="Pfam" id="PF01656"/>
    </source>
</evidence>
<dbReference type="NCBIfam" id="TIGR00379">
    <property type="entry name" value="cobB"/>
    <property type="match status" value="1"/>
</dbReference>
<keyword evidence="6 9" id="KW-0067">ATP-binding</keyword>
<keyword evidence="7 9" id="KW-0460">Magnesium</keyword>
<name>A0ABQ5USS4_9HYPH</name>
<feature type="domain" description="CobQ/CobB/MinD/ParA nucleotide binding" evidence="10">
    <location>
        <begin position="5"/>
        <end position="188"/>
    </location>
</feature>
<dbReference type="SUPFAM" id="SSF52317">
    <property type="entry name" value="Class I glutamine amidotransferase-like"/>
    <property type="match status" value="1"/>
</dbReference>
<keyword evidence="8 9" id="KW-0315">Glutamine amidotransferase</keyword>
<dbReference type="InterPro" id="IPR002586">
    <property type="entry name" value="CobQ/CobB/MinD/ParA_Nub-bd_dom"/>
</dbReference>
<sequence>MANGLIIAAPSSGSGKTLITMGLLGALKNRGVKVASAKTGPDYIDASFHALTTKRPASNLDPWAMSEQQLRARATTAADGADLLLIEGVMGLFDGAVSGKGSTADLAAALDLPIILVVDVGSMAQSIAAVVHGFSTLRQDIKVAGAILNRVASARHEQMLKSALEPLDISYLGALGRDDELTIPSRHLGLTLPQDFDAANAVAMTSVERIEKNIDLSVLQSIAMPIRYTSTPKRLAPLGQHVAVARDAAFAFIYPHFLSDWQGMGAQISFFSPLRDEAPALDADAIFLPGGYPELHAEHISNASTFAKGMHLATDAGKLIYGECGGYMVLGQSLTNKQGETQNMLGLLPHSSNINKPRRQLGYRQLSHQSPLPWPKKLRGHEFHYSSQSGEIDNCLFEATDAQGTPVAPMGCVLGSIMGSYAHIIDQAAE</sequence>
<dbReference type="Pfam" id="PF07685">
    <property type="entry name" value="GATase_3"/>
    <property type="match status" value="1"/>
</dbReference>
<evidence type="ECO:0000256" key="8">
    <source>
        <dbReference type="ARBA" id="ARBA00022962"/>
    </source>
</evidence>
<feature type="domain" description="CobB/CobQ-like glutamine amidotransferase" evidence="11">
    <location>
        <begin position="242"/>
        <end position="425"/>
    </location>
</feature>
<evidence type="ECO:0000256" key="2">
    <source>
        <dbReference type="ARBA" id="ARBA00006205"/>
    </source>
</evidence>
<feature type="active site" description="Nucleophile" evidence="9">
    <location>
        <position position="324"/>
    </location>
</feature>
<dbReference type="InterPro" id="IPR029062">
    <property type="entry name" value="Class_I_gatase-like"/>
</dbReference>
<feature type="site" description="Increases nucleophilicity of active site Cys" evidence="9">
    <location>
        <position position="423"/>
    </location>
</feature>
<evidence type="ECO:0000259" key="11">
    <source>
        <dbReference type="Pfam" id="PF07685"/>
    </source>
</evidence>
<dbReference type="EMBL" id="BSNI01000002">
    <property type="protein sequence ID" value="GLQ17414.1"/>
    <property type="molecule type" value="Genomic_DNA"/>
</dbReference>
<evidence type="ECO:0000256" key="1">
    <source>
        <dbReference type="ARBA" id="ARBA00001946"/>
    </source>
</evidence>
<organism evidence="12 13">
    <name type="scientific">Maritalea porphyrae</name>
    <dbReference type="NCBI Taxonomy" id="880732"/>
    <lineage>
        <taxon>Bacteria</taxon>
        <taxon>Pseudomonadati</taxon>
        <taxon>Pseudomonadota</taxon>
        <taxon>Alphaproteobacteria</taxon>
        <taxon>Hyphomicrobiales</taxon>
        <taxon>Devosiaceae</taxon>
        <taxon>Maritalea</taxon>
    </lineage>
</organism>
<accession>A0ABQ5USS4</accession>
<dbReference type="InterPro" id="IPR011698">
    <property type="entry name" value="GATase_3"/>
</dbReference>
<evidence type="ECO:0000256" key="5">
    <source>
        <dbReference type="ARBA" id="ARBA00022741"/>
    </source>
</evidence>
<reference evidence="12" key="1">
    <citation type="journal article" date="2014" name="Int. J. Syst. Evol. Microbiol.">
        <title>Complete genome of a new Firmicutes species belonging to the dominant human colonic microbiota ('Ruminococcus bicirculans') reveals two chromosomes and a selective capacity to utilize plant glucans.</title>
        <authorList>
            <consortium name="NISC Comparative Sequencing Program"/>
            <person name="Wegmann U."/>
            <person name="Louis P."/>
            <person name="Goesmann A."/>
            <person name="Henrissat B."/>
            <person name="Duncan S.H."/>
            <person name="Flint H.J."/>
        </authorList>
    </citation>
    <scope>NUCLEOTIDE SEQUENCE</scope>
    <source>
        <strain evidence="12">NBRC 107169</strain>
    </source>
</reference>
<comment type="similarity">
    <text evidence="2">Belongs to the CobB/CobQ family. CobQ subfamily.</text>
</comment>
<reference evidence="12" key="2">
    <citation type="submission" date="2023-01" db="EMBL/GenBank/DDBJ databases">
        <title>Draft genome sequence of Maritalea porphyrae strain NBRC 107169.</title>
        <authorList>
            <person name="Sun Q."/>
            <person name="Mori K."/>
        </authorList>
    </citation>
    <scope>NUCLEOTIDE SEQUENCE</scope>
    <source>
        <strain evidence="12">NBRC 107169</strain>
    </source>
</reference>
<evidence type="ECO:0000256" key="7">
    <source>
        <dbReference type="ARBA" id="ARBA00022842"/>
    </source>
</evidence>
<evidence type="ECO:0000256" key="9">
    <source>
        <dbReference type="HAMAP-Rule" id="MF_00027"/>
    </source>
</evidence>
<comment type="cofactor">
    <cofactor evidence="1 9">
        <name>Mg(2+)</name>
        <dbReference type="ChEBI" id="CHEBI:18420"/>
    </cofactor>
</comment>
<dbReference type="InterPro" id="IPR004484">
    <property type="entry name" value="CbiA/CobB_synth"/>
</dbReference>
<dbReference type="EC" id="6.3.5.9" evidence="9"/>
<evidence type="ECO:0000313" key="13">
    <source>
        <dbReference type="Proteomes" id="UP001161405"/>
    </source>
</evidence>
<dbReference type="HAMAP" id="MF_00027">
    <property type="entry name" value="CobB_CbiA"/>
    <property type="match status" value="1"/>
</dbReference>
<gene>
    <name evidence="9 12" type="primary">cobB</name>
    <name evidence="12" type="ORF">GCM10007879_16630</name>
</gene>
<comment type="similarity">
    <text evidence="9">Belongs to the CobB/CbiA family.</text>
</comment>
<comment type="catalytic activity">
    <reaction evidence="9">
        <text>hydrogenobyrinate + 2 L-glutamine + 2 ATP + 2 H2O = hydrogenobyrinate a,c-diamide + 2 L-glutamate + 2 ADP + 2 phosphate + 2 H(+)</text>
        <dbReference type="Rhea" id="RHEA:12544"/>
        <dbReference type="ChEBI" id="CHEBI:15377"/>
        <dbReference type="ChEBI" id="CHEBI:15378"/>
        <dbReference type="ChEBI" id="CHEBI:29985"/>
        <dbReference type="ChEBI" id="CHEBI:30616"/>
        <dbReference type="ChEBI" id="CHEBI:43474"/>
        <dbReference type="ChEBI" id="CHEBI:58359"/>
        <dbReference type="ChEBI" id="CHEBI:77873"/>
        <dbReference type="ChEBI" id="CHEBI:77874"/>
        <dbReference type="ChEBI" id="CHEBI:456216"/>
        <dbReference type="EC" id="6.3.5.9"/>
    </reaction>
</comment>
<dbReference type="RefSeq" id="WP_284363559.1">
    <property type="nucleotide sequence ID" value="NZ_BSNI01000002.1"/>
</dbReference>
<evidence type="ECO:0000313" key="12">
    <source>
        <dbReference type="EMBL" id="GLQ17414.1"/>
    </source>
</evidence>
<protein>
    <recommendedName>
        <fullName evidence="9">Hydrogenobyrinate a,c-diamide synthase</fullName>
        <ecNumber evidence="9">6.3.5.9</ecNumber>
    </recommendedName>
    <alternativeName>
        <fullName evidence="9">Hydrogenobyrinic acid a,c-diamide synthase</fullName>
    </alternativeName>
</protein>
<dbReference type="PANTHER" id="PTHR43873:SF1">
    <property type="entry name" value="COBYRINATE A,C-DIAMIDE SYNTHASE"/>
    <property type="match status" value="1"/>
</dbReference>
<evidence type="ECO:0000256" key="4">
    <source>
        <dbReference type="ARBA" id="ARBA00022598"/>
    </source>
</evidence>